<dbReference type="Gene3D" id="1.10.246.220">
    <property type="match status" value="1"/>
</dbReference>
<keyword evidence="7" id="KW-0804">Transcription</keyword>
<keyword evidence="8" id="KW-0539">Nucleus</keyword>
<feature type="domain" description="Myb-like" evidence="11">
    <location>
        <begin position="5"/>
        <end position="57"/>
    </location>
</feature>
<gene>
    <name evidence="13" type="ORF">ERUC_LOCUS38827</name>
</gene>
<keyword evidence="14" id="KW-1185">Reference proteome</keyword>
<feature type="coiled-coil region" evidence="10">
    <location>
        <begin position="182"/>
        <end position="213"/>
    </location>
</feature>
<dbReference type="InterPro" id="IPR017930">
    <property type="entry name" value="Myb_dom"/>
</dbReference>
<dbReference type="InterPro" id="IPR001005">
    <property type="entry name" value="SANT/Myb"/>
</dbReference>
<dbReference type="AlphaFoldDB" id="A0ABC8LSH1"/>
<keyword evidence="5 10" id="KW-0175">Coiled coil</keyword>
<comment type="subcellular location">
    <subcellularLocation>
        <location evidence="1">Chromosome</location>
    </subcellularLocation>
    <subcellularLocation>
        <location evidence="2">Nucleus</location>
        <location evidence="2">Nucleolus</location>
    </subcellularLocation>
</comment>
<feature type="domain" description="HTH myb-type" evidence="12">
    <location>
        <begin position="1"/>
        <end position="61"/>
    </location>
</feature>
<evidence type="ECO:0000256" key="3">
    <source>
        <dbReference type="ARBA" id="ARBA00022454"/>
    </source>
</evidence>
<sequence length="231" mass="25070">MGAPKHKWTDEEEEALLAGVLKHGTGKWRFILADSEYSAVLHSRSNVDLKDKWRNISVAATCGSRKKAKHDDDSTKALTILALTNGDDGGQQTVPASAPLALSCEPPQDFYTSVDNLILEAITNFEGPLGPDRKSILLYVEANANMQLDMEPLVTARLEQLINVETIVKIEHRYSISPGYAVAKAIAEAELALAEAEAAAREAEYAEAKAEAASIFAKAAMKALKEYNATR</sequence>
<dbReference type="Pfam" id="PF00249">
    <property type="entry name" value="Myb_DNA-binding"/>
    <property type="match status" value="1"/>
</dbReference>
<dbReference type="EMBL" id="CAKOAT010708486">
    <property type="protein sequence ID" value="CAH8386344.1"/>
    <property type="molecule type" value="Genomic_DNA"/>
</dbReference>
<accession>A0ABC8LSH1</accession>
<dbReference type="GO" id="GO:0005730">
    <property type="term" value="C:nucleolus"/>
    <property type="evidence" value="ECO:0007669"/>
    <property type="project" value="UniProtKB-SubCell"/>
</dbReference>
<dbReference type="SUPFAM" id="SSF46785">
    <property type="entry name" value="Winged helix' DNA-binding domain"/>
    <property type="match status" value="1"/>
</dbReference>
<protein>
    <recommendedName>
        <fullName evidence="9">MYB transcription factor</fullName>
    </recommendedName>
</protein>
<dbReference type="PROSITE" id="PS50090">
    <property type="entry name" value="MYB_LIKE"/>
    <property type="match status" value="1"/>
</dbReference>
<dbReference type="InterPro" id="IPR044597">
    <property type="entry name" value="SMH1-6"/>
</dbReference>
<name>A0ABC8LSH1_ERUVS</name>
<dbReference type="PANTHER" id="PTHR46267">
    <property type="entry name" value="SINGLE MYB HISTONE 4"/>
    <property type="match status" value="1"/>
</dbReference>
<evidence type="ECO:0000256" key="9">
    <source>
        <dbReference type="ARBA" id="ARBA00032813"/>
    </source>
</evidence>
<evidence type="ECO:0000256" key="5">
    <source>
        <dbReference type="ARBA" id="ARBA00023054"/>
    </source>
</evidence>
<evidence type="ECO:0000256" key="1">
    <source>
        <dbReference type="ARBA" id="ARBA00004286"/>
    </source>
</evidence>
<dbReference type="PANTHER" id="PTHR46267:SF14">
    <property type="entry name" value="(RAPE) HYPOTHETICAL PROTEIN"/>
    <property type="match status" value="1"/>
</dbReference>
<keyword evidence="4" id="KW-0805">Transcription regulation</keyword>
<evidence type="ECO:0000256" key="2">
    <source>
        <dbReference type="ARBA" id="ARBA00004604"/>
    </source>
</evidence>
<dbReference type="SMART" id="SM00717">
    <property type="entry name" value="SANT"/>
    <property type="match status" value="1"/>
</dbReference>
<reference evidence="13 14" key="1">
    <citation type="submission" date="2022-03" db="EMBL/GenBank/DDBJ databases">
        <authorList>
            <person name="Macdonald S."/>
            <person name="Ahmed S."/>
            <person name="Newling K."/>
        </authorList>
    </citation>
    <scope>NUCLEOTIDE SEQUENCE [LARGE SCALE GENOMIC DNA]</scope>
</reference>
<evidence type="ECO:0000256" key="7">
    <source>
        <dbReference type="ARBA" id="ARBA00023163"/>
    </source>
</evidence>
<dbReference type="GO" id="GO:0003690">
    <property type="term" value="F:double-stranded DNA binding"/>
    <property type="evidence" value="ECO:0007669"/>
    <property type="project" value="UniProtKB-ARBA"/>
</dbReference>
<dbReference type="InterPro" id="IPR009057">
    <property type="entry name" value="Homeodomain-like_sf"/>
</dbReference>
<evidence type="ECO:0000259" key="12">
    <source>
        <dbReference type="PROSITE" id="PS51294"/>
    </source>
</evidence>
<dbReference type="SUPFAM" id="SSF46689">
    <property type="entry name" value="Homeodomain-like"/>
    <property type="match status" value="1"/>
</dbReference>
<evidence type="ECO:0000313" key="13">
    <source>
        <dbReference type="EMBL" id="CAH8386344.1"/>
    </source>
</evidence>
<evidence type="ECO:0000256" key="6">
    <source>
        <dbReference type="ARBA" id="ARBA00023125"/>
    </source>
</evidence>
<comment type="caution">
    <text evidence="13">The sequence shown here is derived from an EMBL/GenBank/DDBJ whole genome shotgun (WGS) entry which is preliminary data.</text>
</comment>
<proteinExistence type="predicted"/>
<keyword evidence="6" id="KW-0238">DNA-binding</keyword>
<organism evidence="13 14">
    <name type="scientific">Eruca vesicaria subsp. sativa</name>
    <name type="common">Garden rocket</name>
    <name type="synonym">Eruca sativa</name>
    <dbReference type="NCBI Taxonomy" id="29727"/>
    <lineage>
        <taxon>Eukaryota</taxon>
        <taxon>Viridiplantae</taxon>
        <taxon>Streptophyta</taxon>
        <taxon>Embryophyta</taxon>
        <taxon>Tracheophyta</taxon>
        <taxon>Spermatophyta</taxon>
        <taxon>Magnoliopsida</taxon>
        <taxon>eudicotyledons</taxon>
        <taxon>Gunneridae</taxon>
        <taxon>Pentapetalae</taxon>
        <taxon>rosids</taxon>
        <taxon>malvids</taxon>
        <taxon>Brassicales</taxon>
        <taxon>Brassicaceae</taxon>
        <taxon>Brassiceae</taxon>
        <taxon>Eruca</taxon>
    </lineage>
</organism>
<dbReference type="GO" id="GO:0043565">
    <property type="term" value="F:sequence-specific DNA binding"/>
    <property type="evidence" value="ECO:0007669"/>
    <property type="project" value="UniProtKB-ARBA"/>
</dbReference>
<dbReference type="FunFam" id="1.10.10.60:FF:000168">
    <property type="entry name" value="Telomere repeat-binding factor 1"/>
    <property type="match status" value="1"/>
</dbReference>
<dbReference type="Proteomes" id="UP001642260">
    <property type="component" value="Unassembled WGS sequence"/>
</dbReference>
<dbReference type="CDD" id="cd11660">
    <property type="entry name" value="SANT_TRF"/>
    <property type="match status" value="1"/>
</dbReference>
<evidence type="ECO:0000313" key="14">
    <source>
        <dbReference type="Proteomes" id="UP001642260"/>
    </source>
</evidence>
<keyword evidence="3" id="KW-0158">Chromosome</keyword>
<dbReference type="InterPro" id="IPR036390">
    <property type="entry name" value="WH_DNA-bd_sf"/>
</dbReference>
<evidence type="ECO:0000256" key="10">
    <source>
        <dbReference type="SAM" id="Coils"/>
    </source>
</evidence>
<evidence type="ECO:0000256" key="4">
    <source>
        <dbReference type="ARBA" id="ARBA00023015"/>
    </source>
</evidence>
<evidence type="ECO:0000256" key="8">
    <source>
        <dbReference type="ARBA" id="ARBA00023242"/>
    </source>
</evidence>
<dbReference type="GO" id="GO:0005694">
    <property type="term" value="C:chromosome"/>
    <property type="evidence" value="ECO:0007669"/>
    <property type="project" value="UniProtKB-SubCell"/>
</dbReference>
<dbReference type="PROSITE" id="PS51294">
    <property type="entry name" value="HTH_MYB"/>
    <property type="match status" value="1"/>
</dbReference>
<evidence type="ECO:0000259" key="11">
    <source>
        <dbReference type="PROSITE" id="PS50090"/>
    </source>
</evidence>